<dbReference type="Pfam" id="PF08614">
    <property type="entry name" value="ATG16"/>
    <property type="match status" value="1"/>
</dbReference>
<comment type="caution">
    <text evidence="3">The sequence shown here is derived from an EMBL/GenBank/DDBJ whole genome shotgun (WGS) entry which is preliminary data.</text>
</comment>
<evidence type="ECO:0000313" key="3">
    <source>
        <dbReference type="EMBL" id="KAF6022514.1"/>
    </source>
</evidence>
<sequence length="118" mass="13742">MDFGKVIYGLLKERNRVEKESLFKIVNSNSKLLTEVLTLKTKCKELERNEGDLRLENVSLRQKKTTSVASEEQLQQHIKIQEELTGLLRERGEKNQEIIDLKNKLQECEKQLGEKDSV</sequence>
<evidence type="ECO:0000256" key="1">
    <source>
        <dbReference type="SAM" id="Coils"/>
    </source>
</evidence>
<organism evidence="3 4">
    <name type="scientific">Bugula neritina</name>
    <name type="common">Brown bryozoan</name>
    <name type="synonym">Sertularia neritina</name>
    <dbReference type="NCBI Taxonomy" id="10212"/>
    <lineage>
        <taxon>Eukaryota</taxon>
        <taxon>Metazoa</taxon>
        <taxon>Spiralia</taxon>
        <taxon>Lophotrochozoa</taxon>
        <taxon>Bryozoa</taxon>
        <taxon>Gymnolaemata</taxon>
        <taxon>Cheilostomatida</taxon>
        <taxon>Flustrina</taxon>
        <taxon>Buguloidea</taxon>
        <taxon>Bugulidae</taxon>
        <taxon>Bugula</taxon>
    </lineage>
</organism>
<evidence type="ECO:0000313" key="4">
    <source>
        <dbReference type="Proteomes" id="UP000593567"/>
    </source>
</evidence>
<dbReference type="AlphaFoldDB" id="A0A7J7J9V4"/>
<dbReference type="EMBL" id="VXIV02002843">
    <property type="protein sequence ID" value="KAF6022514.1"/>
    <property type="molecule type" value="Genomic_DNA"/>
</dbReference>
<dbReference type="InterPro" id="IPR013923">
    <property type="entry name" value="Autophagy-rel_prot_16_dom"/>
</dbReference>
<name>A0A7J7J9V4_BUGNE</name>
<keyword evidence="1" id="KW-0175">Coiled coil</keyword>
<feature type="coiled-coil region" evidence="1">
    <location>
        <begin position="29"/>
        <end position="63"/>
    </location>
</feature>
<dbReference type="Proteomes" id="UP000593567">
    <property type="component" value="Unassembled WGS sequence"/>
</dbReference>
<gene>
    <name evidence="3" type="ORF">EB796_019188</name>
</gene>
<feature type="domain" description="Autophagy-related protein 16" evidence="2">
    <location>
        <begin position="11"/>
        <end position="115"/>
    </location>
</feature>
<accession>A0A7J7J9V4</accession>
<keyword evidence="4" id="KW-1185">Reference proteome</keyword>
<reference evidence="3" key="1">
    <citation type="submission" date="2020-06" db="EMBL/GenBank/DDBJ databases">
        <title>Draft genome of Bugula neritina, a colonial animal packing powerful symbionts and potential medicines.</title>
        <authorList>
            <person name="Rayko M."/>
        </authorList>
    </citation>
    <scope>NUCLEOTIDE SEQUENCE [LARGE SCALE GENOMIC DNA]</scope>
    <source>
        <strain evidence="3">Kwan_BN1</strain>
    </source>
</reference>
<evidence type="ECO:0000259" key="2">
    <source>
        <dbReference type="Pfam" id="PF08614"/>
    </source>
</evidence>
<proteinExistence type="predicted"/>
<protein>
    <recommendedName>
        <fullName evidence="2">Autophagy-related protein 16 domain-containing protein</fullName>
    </recommendedName>
</protein>